<organism evidence="7">
    <name type="scientific">freshwater metagenome</name>
    <dbReference type="NCBI Taxonomy" id="449393"/>
    <lineage>
        <taxon>unclassified sequences</taxon>
        <taxon>metagenomes</taxon>
        <taxon>ecological metagenomes</taxon>
    </lineage>
</organism>
<dbReference type="GO" id="GO:0016887">
    <property type="term" value="F:ATP hydrolysis activity"/>
    <property type="evidence" value="ECO:0007669"/>
    <property type="project" value="InterPro"/>
</dbReference>
<dbReference type="Gene3D" id="3.40.50.300">
    <property type="entry name" value="P-loop containing nucleotide triphosphate hydrolases"/>
    <property type="match status" value="1"/>
</dbReference>
<dbReference type="PANTHER" id="PTHR43820:SF4">
    <property type="entry name" value="HIGH-AFFINITY BRANCHED-CHAIN AMINO ACID TRANSPORT ATP-BINDING PROTEIN LIVF"/>
    <property type="match status" value="1"/>
</dbReference>
<dbReference type="Pfam" id="PF00005">
    <property type="entry name" value="ABC_tran"/>
    <property type="match status" value="1"/>
</dbReference>
<name>A0A6J7QAW7_9ZZZZ</name>
<evidence type="ECO:0000313" key="7">
    <source>
        <dbReference type="EMBL" id="CAB5014787.1"/>
    </source>
</evidence>
<dbReference type="PANTHER" id="PTHR43820">
    <property type="entry name" value="HIGH-AFFINITY BRANCHED-CHAIN AMINO ACID TRANSPORT ATP-BINDING PROTEIN LIVF"/>
    <property type="match status" value="1"/>
</dbReference>
<comment type="similarity">
    <text evidence="1">Belongs to the ABC transporter superfamily.</text>
</comment>
<feature type="domain" description="ABC transporter" evidence="6">
    <location>
        <begin position="5"/>
        <end position="227"/>
    </location>
</feature>
<keyword evidence="2" id="KW-0813">Transport</keyword>
<keyword evidence="5" id="KW-0029">Amino-acid transport</keyword>
<dbReference type="InterPro" id="IPR027417">
    <property type="entry name" value="P-loop_NTPase"/>
</dbReference>
<dbReference type="GO" id="GO:0015807">
    <property type="term" value="P:L-amino acid transport"/>
    <property type="evidence" value="ECO:0007669"/>
    <property type="project" value="TreeGrafter"/>
</dbReference>
<dbReference type="InterPro" id="IPR052156">
    <property type="entry name" value="BCAA_Transport_ATP-bd_LivF"/>
</dbReference>
<dbReference type="PROSITE" id="PS50893">
    <property type="entry name" value="ABC_TRANSPORTER_2"/>
    <property type="match status" value="1"/>
</dbReference>
<dbReference type="PROSITE" id="PS00211">
    <property type="entry name" value="ABC_TRANSPORTER_1"/>
    <property type="match status" value="1"/>
</dbReference>
<dbReference type="SMART" id="SM00382">
    <property type="entry name" value="AAA"/>
    <property type="match status" value="1"/>
</dbReference>
<dbReference type="EMBL" id="CAFBOZ010000214">
    <property type="protein sequence ID" value="CAB5014787.1"/>
    <property type="molecule type" value="Genomic_DNA"/>
</dbReference>
<evidence type="ECO:0000256" key="4">
    <source>
        <dbReference type="ARBA" id="ARBA00022840"/>
    </source>
</evidence>
<accession>A0A6J7QAW7</accession>
<gene>
    <name evidence="7" type="ORF">UFOPK3992_01400</name>
</gene>
<keyword evidence="3" id="KW-0547">Nucleotide-binding</keyword>
<dbReference type="GO" id="GO:0015658">
    <property type="term" value="F:branched-chain amino acid transmembrane transporter activity"/>
    <property type="evidence" value="ECO:0007669"/>
    <property type="project" value="TreeGrafter"/>
</dbReference>
<reference evidence="7" key="1">
    <citation type="submission" date="2020-05" db="EMBL/GenBank/DDBJ databases">
        <authorList>
            <person name="Chiriac C."/>
            <person name="Salcher M."/>
            <person name="Ghai R."/>
            <person name="Kavagutti S V."/>
        </authorList>
    </citation>
    <scope>NUCLEOTIDE SEQUENCE</scope>
</reference>
<dbReference type="AlphaFoldDB" id="A0A6J7QAW7"/>
<dbReference type="SUPFAM" id="SSF52540">
    <property type="entry name" value="P-loop containing nucleoside triphosphate hydrolases"/>
    <property type="match status" value="1"/>
</dbReference>
<dbReference type="InterPro" id="IPR017871">
    <property type="entry name" value="ABC_transporter-like_CS"/>
</dbReference>
<evidence type="ECO:0000256" key="1">
    <source>
        <dbReference type="ARBA" id="ARBA00005417"/>
    </source>
</evidence>
<dbReference type="InterPro" id="IPR003593">
    <property type="entry name" value="AAA+_ATPase"/>
</dbReference>
<keyword evidence="4" id="KW-0067">ATP-binding</keyword>
<protein>
    <submittedName>
        <fullName evidence="7">Unannotated protein</fullName>
    </submittedName>
</protein>
<sequence>MTTILDVVDMSTGYSGVPVVKEASFSVSEGEVVCLLGPNGAGKTTTMLALSGELPLQGGTVAMFGVPMTDPLYVRARLGLSYVTEERSVLKQMTAQDNLRVADVDVADVLSLFPELESRMSIRGGLLSGGEQQMLSLGRALARKPKLLLADELSLGLAPLIVDRLLKAVREAADTRGTGVLMVEQHARKALKYADKALVMRRGRIVLSLPAPEAIARIREIEESYLSSAVHDDSSEGDKA</sequence>
<dbReference type="InterPro" id="IPR003439">
    <property type="entry name" value="ABC_transporter-like_ATP-bd"/>
</dbReference>
<evidence type="ECO:0000256" key="2">
    <source>
        <dbReference type="ARBA" id="ARBA00022448"/>
    </source>
</evidence>
<evidence type="ECO:0000256" key="5">
    <source>
        <dbReference type="ARBA" id="ARBA00022970"/>
    </source>
</evidence>
<proteinExistence type="inferred from homology"/>
<dbReference type="GO" id="GO:0005524">
    <property type="term" value="F:ATP binding"/>
    <property type="evidence" value="ECO:0007669"/>
    <property type="project" value="UniProtKB-KW"/>
</dbReference>
<evidence type="ECO:0000256" key="3">
    <source>
        <dbReference type="ARBA" id="ARBA00022741"/>
    </source>
</evidence>
<evidence type="ECO:0000259" key="6">
    <source>
        <dbReference type="PROSITE" id="PS50893"/>
    </source>
</evidence>